<proteinExistence type="predicted"/>
<evidence type="ECO:0000259" key="1">
    <source>
        <dbReference type="Pfam" id="PF12867"/>
    </source>
</evidence>
<gene>
    <name evidence="2" type="ORF">EJP82_14770</name>
</gene>
<organism evidence="2 3">
    <name type="scientific">Paenibacillus anaericanus</name>
    <dbReference type="NCBI Taxonomy" id="170367"/>
    <lineage>
        <taxon>Bacteria</taxon>
        <taxon>Bacillati</taxon>
        <taxon>Bacillota</taxon>
        <taxon>Bacilli</taxon>
        <taxon>Bacillales</taxon>
        <taxon>Paenibacillaceae</taxon>
        <taxon>Paenibacillus</taxon>
    </lineage>
</organism>
<dbReference type="OrthoDB" id="4295522at2"/>
<reference evidence="2 3" key="1">
    <citation type="submission" date="2018-12" db="EMBL/GenBank/DDBJ databases">
        <authorList>
            <person name="Sun L."/>
            <person name="Chen Z."/>
        </authorList>
    </citation>
    <scope>NUCLEOTIDE SEQUENCE [LARGE SCALE GENOMIC DNA]</scope>
    <source>
        <strain evidence="2 3">DSM 15890</strain>
    </source>
</reference>
<name>A0A433Y805_9BACL</name>
<dbReference type="InterPro" id="IPR034660">
    <property type="entry name" value="DinB/YfiT-like"/>
</dbReference>
<dbReference type="Pfam" id="PF12867">
    <property type="entry name" value="DinB_2"/>
    <property type="match status" value="1"/>
</dbReference>
<dbReference type="SUPFAM" id="SSF109854">
    <property type="entry name" value="DinB/YfiT-like putative metalloenzymes"/>
    <property type="match status" value="1"/>
</dbReference>
<dbReference type="AlphaFoldDB" id="A0A433Y805"/>
<feature type="domain" description="DinB-like" evidence="1">
    <location>
        <begin position="13"/>
        <end position="154"/>
    </location>
</feature>
<protein>
    <submittedName>
        <fullName evidence="2">DinB family protein</fullName>
    </submittedName>
</protein>
<sequence>MGVRKMEDFIFRQITFVRGQTLKLLDGITEEMADQIPEGFRNNIRWNLGHVYVVLERLAFHFSNQSQQLPDGYKEQFGLGTSPLSLPESVTVPTLHELKTLLQEQPERIRAVLSQNLQVKADPPYTTSSGMTLETPEQLLSFSIYHEGMHISTIKMYKKLLSN</sequence>
<evidence type="ECO:0000313" key="2">
    <source>
        <dbReference type="EMBL" id="RUT45552.1"/>
    </source>
</evidence>
<dbReference type="Gene3D" id="1.20.120.450">
    <property type="entry name" value="dinb family like domain"/>
    <property type="match status" value="1"/>
</dbReference>
<dbReference type="Proteomes" id="UP000279446">
    <property type="component" value="Unassembled WGS sequence"/>
</dbReference>
<keyword evidence="3" id="KW-1185">Reference proteome</keyword>
<dbReference type="EMBL" id="RZNY01000011">
    <property type="protein sequence ID" value="RUT45552.1"/>
    <property type="molecule type" value="Genomic_DNA"/>
</dbReference>
<dbReference type="InterPro" id="IPR024775">
    <property type="entry name" value="DinB-like"/>
</dbReference>
<comment type="caution">
    <text evidence="2">The sequence shown here is derived from an EMBL/GenBank/DDBJ whole genome shotgun (WGS) entry which is preliminary data.</text>
</comment>
<evidence type="ECO:0000313" key="3">
    <source>
        <dbReference type="Proteomes" id="UP000279446"/>
    </source>
</evidence>
<accession>A0A433Y805</accession>